<dbReference type="EMBL" id="CAJOBI010340022">
    <property type="protein sequence ID" value="CAF5211541.1"/>
    <property type="molecule type" value="Genomic_DNA"/>
</dbReference>
<dbReference type="Gene3D" id="3.40.50.300">
    <property type="entry name" value="P-loop containing nucleotide triphosphate hydrolases"/>
    <property type="match status" value="1"/>
</dbReference>
<dbReference type="InterPro" id="IPR027417">
    <property type="entry name" value="P-loop_NTPase"/>
</dbReference>
<dbReference type="SUPFAM" id="SSF52540">
    <property type="entry name" value="P-loop containing nucleoside triphosphate hydrolases"/>
    <property type="match status" value="1"/>
</dbReference>
<comment type="caution">
    <text evidence="1">The sequence shown here is derived from an EMBL/GenBank/DDBJ whole genome shotgun (WGS) entry which is preliminary data.</text>
</comment>
<proteinExistence type="predicted"/>
<evidence type="ECO:0008006" key="3">
    <source>
        <dbReference type="Google" id="ProtNLM"/>
    </source>
</evidence>
<evidence type="ECO:0000313" key="1">
    <source>
        <dbReference type="EMBL" id="CAF5211541.1"/>
    </source>
</evidence>
<gene>
    <name evidence="1" type="ORF">SMN809_LOCUS78511</name>
</gene>
<reference evidence="1" key="1">
    <citation type="submission" date="2021-02" db="EMBL/GenBank/DDBJ databases">
        <authorList>
            <person name="Nowell W R."/>
        </authorList>
    </citation>
    <scope>NUCLEOTIDE SEQUENCE</scope>
</reference>
<name>A0A8S3J2I2_9BILA</name>
<protein>
    <recommendedName>
        <fullName evidence="3">Replication factor C subunit 5</fullName>
    </recommendedName>
</protein>
<organism evidence="1 2">
    <name type="scientific">Rotaria magnacalcarata</name>
    <dbReference type="NCBI Taxonomy" id="392030"/>
    <lineage>
        <taxon>Eukaryota</taxon>
        <taxon>Metazoa</taxon>
        <taxon>Spiralia</taxon>
        <taxon>Gnathifera</taxon>
        <taxon>Rotifera</taxon>
        <taxon>Eurotatoria</taxon>
        <taxon>Bdelloidea</taxon>
        <taxon>Philodinida</taxon>
        <taxon>Philodinidae</taxon>
        <taxon>Rotaria</taxon>
    </lineage>
</organism>
<accession>A0A8S3J2I2</accession>
<dbReference type="AlphaFoldDB" id="A0A8S3J2I2"/>
<dbReference type="Proteomes" id="UP000676336">
    <property type="component" value="Unassembled WGS sequence"/>
</dbReference>
<sequence>MSLWCDKYQPKTFNELDYRLEQAALLQAVVADGDFPHFLIYGPSGS</sequence>
<feature type="non-terminal residue" evidence="1">
    <location>
        <position position="1"/>
    </location>
</feature>
<evidence type="ECO:0000313" key="2">
    <source>
        <dbReference type="Proteomes" id="UP000676336"/>
    </source>
</evidence>